<dbReference type="AlphaFoldDB" id="H1XR22"/>
<dbReference type="RefSeq" id="WP_006927038.1">
    <property type="nucleotide sequence ID" value="NZ_CM001402.1"/>
</dbReference>
<evidence type="ECO:0000313" key="3">
    <source>
        <dbReference type="Proteomes" id="UP000004671"/>
    </source>
</evidence>
<dbReference type="PaxDb" id="880073-Calab_0471"/>
<evidence type="ECO:0000313" key="2">
    <source>
        <dbReference type="EMBL" id="EHO40116.1"/>
    </source>
</evidence>
<dbReference type="KEGG" id="caby:Cabys_3289"/>
<dbReference type="EMBL" id="CM001402">
    <property type="protein sequence ID" value="EHO40116.1"/>
    <property type="molecule type" value="Genomic_DNA"/>
</dbReference>
<reference evidence="2 3" key="1">
    <citation type="submission" date="2011-09" db="EMBL/GenBank/DDBJ databases">
        <title>The permanent draft genome of Caldithrix abyssi DSM 13497.</title>
        <authorList>
            <consortium name="US DOE Joint Genome Institute (JGI-PGF)"/>
            <person name="Lucas S."/>
            <person name="Han J."/>
            <person name="Lapidus A."/>
            <person name="Bruce D."/>
            <person name="Goodwin L."/>
            <person name="Pitluck S."/>
            <person name="Peters L."/>
            <person name="Kyrpides N."/>
            <person name="Mavromatis K."/>
            <person name="Ivanova N."/>
            <person name="Mikhailova N."/>
            <person name="Chertkov O."/>
            <person name="Detter J.C."/>
            <person name="Tapia R."/>
            <person name="Han C."/>
            <person name="Land M."/>
            <person name="Hauser L."/>
            <person name="Markowitz V."/>
            <person name="Cheng J.-F."/>
            <person name="Hugenholtz P."/>
            <person name="Woyke T."/>
            <person name="Wu D."/>
            <person name="Spring S."/>
            <person name="Brambilla E."/>
            <person name="Klenk H.-P."/>
            <person name="Eisen J.A."/>
        </authorList>
    </citation>
    <scope>NUCLEOTIDE SEQUENCE [LARGE SCALE GENOMIC DNA]</scope>
    <source>
        <strain evidence="2 3">DSM 13497</strain>
    </source>
</reference>
<dbReference type="STRING" id="880073.Cabys_3289"/>
<evidence type="ECO:0000313" key="4">
    <source>
        <dbReference type="Proteomes" id="UP000183868"/>
    </source>
</evidence>
<dbReference type="OrthoDB" id="5420572at2"/>
<dbReference type="Gene3D" id="2.30.30.100">
    <property type="match status" value="1"/>
</dbReference>
<keyword evidence="3" id="KW-1185">Reference proteome</keyword>
<proteinExistence type="predicted"/>
<dbReference type="HOGENOM" id="CLU_1472641_0_0_0"/>
<protein>
    <submittedName>
        <fullName evidence="2">Uncharacterized protein</fullName>
    </submittedName>
</protein>
<organism evidence="2 3">
    <name type="scientific">Caldithrix abyssi DSM 13497</name>
    <dbReference type="NCBI Taxonomy" id="880073"/>
    <lineage>
        <taxon>Bacteria</taxon>
        <taxon>Pseudomonadati</taxon>
        <taxon>Calditrichota</taxon>
        <taxon>Calditrichia</taxon>
        <taxon>Calditrichales</taxon>
        <taxon>Calditrichaceae</taxon>
        <taxon>Caldithrix</taxon>
    </lineage>
</organism>
<dbReference type="Proteomes" id="UP000183868">
    <property type="component" value="Chromosome"/>
</dbReference>
<dbReference type="Proteomes" id="UP000004671">
    <property type="component" value="Chromosome"/>
</dbReference>
<name>H1XR22_CALAY</name>
<accession>H1XR22</accession>
<reference evidence="1 4" key="2">
    <citation type="submission" date="2016-11" db="EMBL/GenBank/DDBJ databases">
        <title>Genomic analysis of Caldithrix abyssi and proposal of a novel bacterial phylum Caldithrichaeota.</title>
        <authorList>
            <person name="Kublanov I."/>
            <person name="Sigalova O."/>
            <person name="Gavrilov S."/>
            <person name="Lebedinsky A."/>
            <person name="Ivanova N."/>
            <person name="Daum C."/>
            <person name="Reddy T."/>
            <person name="Klenk H.P."/>
            <person name="Goker M."/>
            <person name="Reva O."/>
            <person name="Miroshnichenko M."/>
            <person name="Kyprides N."/>
            <person name="Woyke T."/>
            <person name="Gelfand M."/>
        </authorList>
    </citation>
    <scope>NUCLEOTIDE SEQUENCE [LARGE SCALE GENOMIC DNA]</scope>
    <source>
        <strain evidence="1 4">LF13</strain>
    </source>
</reference>
<evidence type="ECO:0000313" key="1">
    <source>
        <dbReference type="EMBL" id="APF20037.1"/>
    </source>
</evidence>
<sequence length="198" mass="23213">MGYLRGLSNYLKENYRRDILSEHLEAGDVLDFHIHGHKTLRGQIKQNLKYDLVVKGMQGNLRQIPKVHIKFFYSAQHSSKIAPFIQIDEAIKARQLQPILNPTRRYHVKNKTLYPMMMLKKPIRLTLLEGEVLQGIIGDFTVYEIILQLNDELQVVVFRHSIFQCVDPENGRNLLKSFQDTVRDWEKTPLWVNEETGE</sequence>
<gene>
    <name evidence="1" type="ORF">Cabys_3289</name>
    <name evidence="2" type="ORF">Calab_0471</name>
</gene>
<dbReference type="EMBL" id="CP018099">
    <property type="protein sequence ID" value="APF20037.1"/>
    <property type="molecule type" value="Genomic_DNA"/>
</dbReference>